<feature type="region of interest" description="Disordered" evidence="1">
    <location>
        <begin position="47"/>
        <end position="66"/>
    </location>
</feature>
<dbReference type="Gramene" id="ORUFI05G27600.1">
    <property type="protein sequence ID" value="ORUFI05G27600.1"/>
    <property type="gene ID" value="ORUFI05G27600"/>
</dbReference>
<accession>A0A0E0PR73</accession>
<dbReference type="HOGENOM" id="CLU_2835697_0_0_1"/>
<feature type="region of interest" description="Disordered" evidence="1">
    <location>
        <begin position="1"/>
        <end position="41"/>
    </location>
</feature>
<feature type="compositionally biased region" description="Polar residues" evidence="1">
    <location>
        <begin position="50"/>
        <end position="66"/>
    </location>
</feature>
<dbReference type="Proteomes" id="UP000008022">
    <property type="component" value="Unassembled WGS sequence"/>
</dbReference>
<feature type="compositionally biased region" description="Polar residues" evidence="1">
    <location>
        <begin position="22"/>
        <end position="31"/>
    </location>
</feature>
<evidence type="ECO:0000313" key="2">
    <source>
        <dbReference type="EnsemblPlants" id="ORUFI05G27600.1"/>
    </source>
</evidence>
<dbReference type="EnsemblPlants" id="ORUFI05G27600.1">
    <property type="protein sequence ID" value="ORUFI05G27600.1"/>
    <property type="gene ID" value="ORUFI05G27600"/>
</dbReference>
<evidence type="ECO:0000313" key="3">
    <source>
        <dbReference type="Proteomes" id="UP000008022"/>
    </source>
</evidence>
<name>A0A0E0PR73_ORYRU</name>
<sequence length="66" mass="7139">MGKREKATYALSMSSSSRSTKTKNAISSTHPTRADYEGDEQLTAAWGSKGCSSSRCAQRETTSWSS</sequence>
<proteinExistence type="predicted"/>
<dbReference type="AlphaFoldDB" id="A0A0E0PR73"/>
<evidence type="ECO:0000256" key="1">
    <source>
        <dbReference type="SAM" id="MobiDB-lite"/>
    </source>
</evidence>
<organism evidence="2 3">
    <name type="scientific">Oryza rufipogon</name>
    <name type="common">Brownbeard rice</name>
    <name type="synonym">Asian wild rice</name>
    <dbReference type="NCBI Taxonomy" id="4529"/>
    <lineage>
        <taxon>Eukaryota</taxon>
        <taxon>Viridiplantae</taxon>
        <taxon>Streptophyta</taxon>
        <taxon>Embryophyta</taxon>
        <taxon>Tracheophyta</taxon>
        <taxon>Spermatophyta</taxon>
        <taxon>Magnoliopsida</taxon>
        <taxon>Liliopsida</taxon>
        <taxon>Poales</taxon>
        <taxon>Poaceae</taxon>
        <taxon>BOP clade</taxon>
        <taxon>Oryzoideae</taxon>
        <taxon>Oryzeae</taxon>
        <taxon>Oryzinae</taxon>
        <taxon>Oryza</taxon>
    </lineage>
</organism>
<reference evidence="2" key="2">
    <citation type="submission" date="2015-06" db="UniProtKB">
        <authorList>
            <consortium name="EnsemblPlants"/>
        </authorList>
    </citation>
    <scope>IDENTIFICATION</scope>
</reference>
<protein>
    <submittedName>
        <fullName evidence="2">Uncharacterized protein</fullName>
    </submittedName>
</protein>
<reference evidence="3" key="1">
    <citation type="submission" date="2013-06" db="EMBL/GenBank/DDBJ databases">
        <authorList>
            <person name="Zhao Q."/>
        </authorList>
    </citation>
    <scope>NUCLEOTIDE SEQUENCE</scope>
    <source>
        <strain evidence="3">cv. W1943</strain>
    </source>
</reference>
<keyword evidence="3" id="KW-1185">Reference proteome</keyword>